<dbReference type="EMBL" id="OC319881">
    <property type="protein sequence ID" value="CAD7406579.1"/>
    <property type="molecule type" value="Genomic_DNA"/>
</dbReference>
<feature type="signal peptide" evidence="1">
    <location>
        <begin position="1"/>
        <end position="22"/>
    </location>
</feature>
<feature type="chain" id="PRO_5030587784" evidence="1">
    <location>
        <begin position="23"/>
        <end position="278"/>
    </location>
</feature>
<sequence length="278" mass="31182">MRGHVVWAVVTVFLLMSHQLHASLKKLASNRFRSRHGFGGSNKSPTYRRAGIHKNKHQSNMWQKSHSHNLHQPHKKQTLVLSCADLGSGVDYAAPKPGFVLVLPLRLFGTLFYRALIELCEKLRNGPCTNNSNLFMNSRAIAMHESIGASPASVLLGREPNHPLLSVWDVDPLLDAPNDPSYSDRCSTAFQNLKRSQKRIAEIYNRGRVSVNIVVGDPEFPSELPAFDKISAKLSPRWSGPWSVESFLTPVSERIKKQTDPTETRRAHVSHLKLMPAQ</sequence>
<protein>
    <submittedName>
        <fullName evidence="2">Uncharacterized protein</fullName>
    </submittedName>
</protein>
<evidence type="ECO:0000256" key="1">
    <source>
        <dbReference type="SAM" id="SignalP"/>
    </source>
</evidence>
<name>A0A7R9D1V8_TIMCR</name>
<gene>
    <name evidence="2" type="ORF">TCEB3V08_LOCUS8588</name>
</gene>
<accession>A0A7R9D1V8</accession>
<proteinExistence type="predicted"/>
<dbReference type="AlphaFoldDB" id="A0A7R9D1V8"/>
<organism evidence="2">
    <name type="scientific">Timema cristinae</name>
    <name type="common">Walking stick</name>
    <dbReference type="NCBI Taxonomy" id="61476"/>
    <lineage>
        <taxon>Eukaryota</taxon>
        <taxon>Metazoa</taxon>
        <taxon>Ecdysozoa</taxon>
        <taxon>Arthropoda</taxon>
        <taxon>Hexapoda</taxon>
        <taxon>Insecta</taxon>
        <taxon>Pterygota</taxon>
        <taxon>Neoptera</taxon>
        <taxon>Polyneoptera</taxon>
        <taxon>Phasmatodea</taxon>
        <taxon>Timematodea</taxon>
        <taxon>Timematoidea</taxon>
        <taxon>Timematidae</taxon>
        <taxon>Timema</taxon>
    </lineage>
</organism>
<evidence type="ECO:0000313" key="2">
    <source>
        <dbReference type="EMBL" id="CAD7406579.1"/>
    </source>
</evidence>
<reference evidence="2" key="1">
    <citation type="submission" date="2020-11" db="EMBL/GenBank/DDBJ databases">
        <authorList>
            <person name="Tran Van P."/>
        </authorList>
    </citation>
    <scope>NUCLEOTIDE SEQUENCE</scope>
</reference>
<keyword evidence="1" id="KW-0732">Signal</keyword>